<accession>A0A6C0CX71</accession>
<name>A0A6C0CX71_9ZZZZ</name>
<organism evidence="1">
    <name type="scientific">viral metagenome</name>
    <dbReference type="NCBI Taxonomy" id="1070528"/>
    <lineage>
        <taxon>unclassified sequences</taxon>
        <taxon>metagenomes</taxon>
        <taxon>organismal metagenomes</taxon>
    </lineage>
</organism>
<proteinExistence type="predicted"/>
<dbReference type="AlphaFoldDB" id="A0A6C0CX71"/>
<evidence type="ECO:0000313" key="1">
    <source>
        <dbReference type="EMBL" id="QHT08364.1"/>
    </source>
</evidence>
<dbReference type="EMBL" id="MN739494">
    <property type="protein sequence ID" value="QHT08364.1"/>
    <property type="molecule type" value="Genomic_DNA"/>
</dbReference>
<protein>
    <submittedName>
        <fullName evidence="1">Uncharacterized protein</fullName>
    </submittedName>
</protein>
<reference evidence="1" key="1">
    <citation type="journal article" date="2020" name="Nature">
        <title>Giant virus diversity and host interactions through global metagenomics.</title>
        <authorList>
            <person name="Schulz F."/>
            <person name="Roux S."/>
            <person name="Paez-Espino D."/>
            <person name="Jungbluth S."/>
            <person name="Walsh D.A."/>
            <person name="Denef V.J."/>
            <person name="McMahon K.D."/>
            <person name="Konstantinidis K.T."/>
            <person name="Eloe-Fadrosh E.A."/>
            <person name="Kyrpides N.C."/>
            <person name="Woyke T."/>
        </authorList>
    </citation>
    <scope>NUCLEOTIDE SEQUENCE</scope>
    <source>
        <strain evidence="1">GVMAG-M-3300022752-66</strain>
    </source>
</reference>
<sequence length="57" mass="6726">MAKFFAQKCQGFEKMDKNKCPIFKTPYILATTCFQNVFYSIKLSKPVFRILRESIIL</sequence>